<comment type="similarity">
    <text evidence="2">Belongs to the CENP-C/MIF2 family.</text>
</comment>
<feature type="region of interest" description="Disordered" evidence="5">
    <location>
        <begin position="502"/>
        <end position="527"/>
    </location>
</feature>
<feature type="region of interest" description="Disordered" evidence="5">
    <location>
        <begin position="247"/>
        <end position="417"/>
    </location>
</feature>
<evidence type="ECO:0000256" key="4">
    <source>
        <dbReference type="ARBA" id="ARBA00023242"/>
    </source>
</evidence>
<dbReference type="PANTHER" id="PTHR16684">
    <property type="entry name" value="CENTROMERE PROTEIN C"/>
    <property type="match status" value="1"/>
</dbReference>
<dbReference type="Proteomes" id="UP000799764">
    <property type="component" value="Unassembled WGS sequence"/>
</dbReference>
<feature type="compositionally biased region" description="Basic and acidic residues" evidence="5">
    <location>
        <begin position="28"/>
        <end position="39"/>
    </location>
</feature>
<feature type="compositionally biased region" description="Polar residues" evidence="5">
    <location>
        <begin position="57"/>
        <end position="77"/>
    </location>
</feature>
<dbReference type="GO" id="GO:0051315">
    <property type="term" value="P:attachment of mitotic spindle microtubules to kinetochore"/>
    <property type="evidence" value="ECO:0007669"/>
    <property type="project" value="TreeGrafter"/>
</dbReference>
<evidence type="ECO:0000313" key="9">
    <source>
        <dbReference type="Proteomes" id="UP000799764"/>
    </source>
</evidence>
<evidence type="ECO:0000313" key="8">
    <source>
        <dbReference type="EMBL" id="KAF2443769.1"/>
    </source>
</evidence>
<keyword evidence="3" id="KW-0238">DNA-binding</keyword>
<feature type="region of interest" description="Disordered" evidence="5">
    <location>
        <begin position="26"/>
        <end position="181"/>
    </location>
</feature>
<keyword evidence="9" id="KW-1185">Reference proteome</keyword>
<feature type="compositionally biased region" description="Low complexity" evidence="5">
    <location>
        <begin position="126"/>
        <end position="140"/>
    </location>
</feature>
<evidence type="ECO:0000256" key="3">
    <source>
        <dbReference type="ARBA" id="ARBA00023125"/>
    </source>
</evidence>
<feature type="compositionally biased region" description="Polar residues" evidence="5">
    <location>
        <begin position="104"/>
        <end position="118"/>
    </location>
</feature>
<gene>
    <name evidence="8" type="ORF">P171DRAFT_432943</name>
</gene>
<reference evidence="8" key="1">
    <citation type="journal article" date="2020" name="Stud. Mycol.">
        <title>101 Dothideomycetes genomes: a test case for predicting lifestyles and emergence of pathogens.</title>
        <authorList>
            <person name="Haridas S."/>
            <person name="Albert R."/>
            <person name="Binder M."/>
            <person name="Bloem J."/>
            <person name="Labutti K."/>
            <person name="Salamov A."/>
            <person name="Andreopoulos B."/>
            <person name="Baker S."/>
            <person name="Barry K."/>
            <person name="Bills G."/>
            <person name="Bluhm B."/>
            <person name="Cannon C."/>
            <person name="Castanera R."/>
            <person name="Culley D."/>
            <person name="Daum C."/>
            <person name="Ezra D."/>
            <person name="Gonzalez J."/>
            <person name="Henrissat B."/>
            <person name="Kuo A."/>
            <person name="Liang C."/>
            <person name="Lipzen A."/>
            <person name="Lutzoni F."/>
            <person name="Magnuson J."/>
            <person name="Mondo S."/>
            <person name="Nolan M."/>
            <person name="Ohm R."/>
            <person name="Pangilinan J."/>
            <person name="Park H.-J."/>
            <person name="Ramirez L."/>
            <person name="Alfaro M."/>
            <person name="Sun H."/>
            <person name="Tritt A."/>
            <person name="Yoshinaga Y."/>
            <person name="Zwiers L.-H."/>
            <person name="Turgeon B."/>
            <person name="Goodwin S."/>
            <person name="Spatafora J."/>
            <person name="Crous P."/>
            <person name="Grigoriev I."/>
        </authorList>
    </citation>
    <scope>NUCLEOTIDE SEQUENCE</scope>
    <source>
        <strain evidence="8">CBS 690.94</strain>
    </source>
</reference>
<evidence type="ECO:0000256" key="2">
    <source>
        <dbReference type="ARBA" id="ARBA00010291"/>
    </source>
</evidence>
<feature type="compositionally biased region" description="Basic and acidic residues" evidence="5">
    <location>
        <begin position="371"/>
        <end position="380"/>
    </location>
</feature>
<dbReference type="GO" id="GO:0000776">
    <property type="term" value="C:kinetochore"/>
    <property type="evidence" value="ECO:0007669"/>
    <property type="project" value="InterPro"/>
</dbReference>
<dbReference type="AlphaFoldDB" id="A0A9P4PEY2"/>
<organism evidence="8 9">
    <name type="scientific">Karstenula rhodostoma CBS 690.94</name>
    <dbReference type="NCBI Taxonomy" id="1392251"/>
    <lineage>
        <taxon>Eukaryota</taxon>
        <taxon>Fungi</taxon>
        <taxon>Dikarya</taxon>
        <taxon>Ascomycota</taxon>
        <taxon>Pezizomycotina</taxon>
        <taxon>Dothideomycetes</taxon>
        <taxon>Pleosporomycetidae</taxon>
        <taxon>Pleosporales</taxon>
        <taxon>Massarineae</taxon>
        <taxon>Didymosphaeriaceae</taxon>
        <taxon>Karstenula</taxon>
    </lineage>
</organism>
<proteinExistence type="inferred from homology"/>
<evidence type="ECO:0000259" key="6">
    <source>
        <dbReference type="Pfam" id="PF11699"/>
    </source>
</evidence>
<dbReference type="InterPro" id="IPR011051">
    <property type="entry name" value="RmlC_Cupin_sf"/>
</dbReference>
<accession>A0A9P4PEY2</accession>
<dbReference type="PANTHER" id="PTHR16684:SF11">
    <property type="entry name" value="CENTROMERE PROTEIN C"/>
    <property type="match status" value="1"/>
</dbReference>
<dbReference type="OrthoDB" id="1939643at2759"/>
<evidence type="ECO:0000256" key="1">
    <source>
        <dbReference type="ARBA" id="ARBA00004123"/>
    </source>
</evidence>
<dbReference type="GO" id="GO:0019237">
    <property type="term" value="F:centromeric DNA binding"/>
    <property type="evidence" value="ECO:0007669"/>
    <property type="project" value="InterPro"/>
</dbReference>
<dbReference type="GO" id="GO:0051455">
    <property type="term" value="P:spindle attachment to meiosis I kinetochore"/>
    <property type="evidence" value="ECO:0007669"/>
    <property type="project" value="TreeGrafter"/>
</dbReference>
<dbReference type="Pfam" id="PF11699">
    <property type="entry name" value="CENP-C_C"/>
    <property type="match status" value="1"/>
</dbReference>
<dbReference type="SUPFAM" id="SSF51182">
    <property type="entry name" value="RmlC-like cupins"/>
    <property type="match status" value="1"/>
</dbReference>
<dbReference type="EMBL" id="MU001502">
    <property type="protein sequence ID" value="KAF2443769.1"/>
    <property type="molecule type" value="Genomic_DNA"/>
</dbReference>
<feature type="domain" description="Mif2/CENP-C cupin" evidence="6">
    <location>
        <begin position="597"/>
        <end position="673"/>
    </location>
</feature>
<feature type="compositionally biased region" description="Acidic residues" evidence="5">
    <location>
        <begin position="518"/>
        <end position="527"/>
    </location>
</feature>
<sequence length="683" mass="74929">MAPAKKRETRENQFYDVGVQGRKTGITLEDRGVRDEHGLEPISGIFSSPEKSPPKRASNQTGGTITDSESMDLTSPIVQPAPSAAKLLRSARTHLPPPKARSPMKTSLGSSPRRQSSMGPRAQPEPVSSPSRSSSHPVISRRLDFEQEESSLQETPALSGSGQRRGTRRSIYSIEPSPSRITNSAMEETIQEEISAAEESAILNDIGEESGLQDIANDTVLDAESEIVEEDAEADVDITADAEVEVSVDAEESEGVLEPVKQPAKRGRKRKNDTVDPAVIEEEAPEPRKRGRKPLEKKDKNVAVAPAAPSRRSKRVSDITEQETSTLQDASAEAAEVVDTPPVAPRPRGRPPKAAAAPVEMPPPAKKQKRQAKEPEKEHVQPLSKKPKAAPVPRKKADSKDAEPPSEQELAESGKLVDVYGKPISKADLDQMSTTTTGTRFGRGRHLSVFRELEPDSAATVGRTGRHRVKPINFWANEAVSYDPTGNMQAVVNRVYQEPPKVKRKTAKKGQKRSLSAVEEDEDEDEVGIQPWEVEGKGKFKGSYKGYDVANKISTNNLIETTIAWSDEGIQPKPLPDGSFKFIKLASGHVNDDDQSKTYLSWGFLELEENQMKRAKNSSAMHMVFHVASGAVEIRVHENILTVRRGSVFQVPRGNMYSIRNVGTKTSRLFYAQGCEMRVLAED</sequence>
<dbReference type="InterPro" id="IPR014710">
    <property type="entry name" value="RmlC-like_jellyroll"/>
</dbReference>
<dbReference type="Pfam" id="PF15624">
    <property type="entry name" value="Mif2_N"/>
    <property type="match status" value="1"/>
</dbReference>
<evidence type="ECO:0000256" key="5">
    <source>
        <dbReference type="SAM" id="MobiDB-lite"/>
    </source>
</evidence>
<dbReference type="InterPro" id="IPR025974">
    <property type="entry name" value="Mif2/CENP-C_cupin"/>
</dbReference>
<feature type="compositionally biased region" description="Basic residues" evidence="5">
    <location>
        <begin position="502"/>
        <end position="512"/>
    </location>
</feature>
<keyword evidence="4" id="KW-0539">Nucleus</keyword>
<name>A0A9P4PEY2_9PLEO</name>
<evidence type="ECO:0000259" key="7">
    <source>
        <dbReference type="Pfam" id="PF15624"/>
    </source>
</evidence>
<comment type="subcellular location">
    <subcellularLocation>
        <location evidence="1">Nucleus</location>
    </subcellularLocation>
</comment>
<dbReference type="InterPro" id="IPR028929">
    <property type="entry name" value="Mif2_N"/>
</dbReference>
<feature type="domain" description="Mif2 N-terminal" evidence="7">
    <location>
        <begin position="14"/>
        <end position="145"/>
    </location>
</feature>
<evidence type="ECO:0008006" key="10">
    <source>
        <dbReference type="Google" id="ProtNLM"/>
    </source>
</evidence>
<dbReference type="InterPro" id="IPR028386">
    <property type="entry name" value="CENP-C/Mif2/cnp3"/>
</dbReference>
<dbReference type="GO" id="GO:0005634">
    <property type="term" value="C:nucleus"/>
    <property type="evidence" value="ECO:0007669"/>
    <property type="project" value="UniProtKB-SubCell"/>
</dbReference>
<dbReference type="Gene3D" id="2.60.120.10">
    <property type="entry name" value="Jelly Rolls"/>
    <property type="match status" value="1"/>
</dbReference>
<protein>
    <recommendedName>
        <fullName evidence="10">Mif2/CENP-C cupin domain-containing protein</fullName>
    </recommendedName>
</protein>
<dbReference type="GO" id="GO:0051382">
    <property type="term" value="P:kinetochore assembly"/>
    <property type="evidence" value="ECO:0007669"/>
    <property type="project" value="InterPro"/>
</dbReference>
<comment type="caution">
    <text evidence="8">The sequence shown here is derived from an EMBL/GenBank/DDBJ whole genome shotgun (WGS) entry which is preliminary data.</text>
</comment>
<feature type="compositionally biased region" description="Basic and acidic residues" evidence="5">
    <location>
        <begin position="285"/>
        <end position="301"/>
    </location>
</feature>